<evidence type="ECO:0000256" key="2">
    <source>
        <dbReference type="ARBA" id="ARBA00022475"/>
    </source>
</evidence>
<keyword evidence="4 6" id="KW-1133">Transmembrane helix</keyword>
<keyword evidence="2" id="KW-1003">Cell membrane</keyword>
<dbReference type="Pfam" id="PF04024">
    <property type="entry name" value="PspC"/>
    <property type="match status" value="1"/>
</dbReference>
<dbReference type="InterPro" id="IPR007168">
    <property type="entry name" value="Phageshock_PspC_N"/>
</dbReference>
<evidence type="ECO:0000259" key="8">
    <source>
        <dbReference type="Pfam" id="PF22571"/>
    </source>
</evidence>
<organism evidence="10 11">
    <name type="scientific">Profundicola chukchiensis</name>
    <dbReference type="NCBI Taxonomy" id="2961959"/>
    <lineage>
        <taxon>Bacteria</taxon>
        <taxon>Pseudomonadati</taxon>
        <taxon>Bacteroidota</taxon>
        <taxon>Flavobacteriia</taxon>
        <taxon>Flavobacteriales</taxon>
        <taxon>Weeksellaceae</taxon>
        <taxon>Profundicola</taxon>
    </lineage>
</organism>
<feature type="domain" description="Phage shock protein PspC N-terminal" evidence="7">
    <location>
        <begin position="111"/>
        <end position="175"/>
    </location>
</feature>
<sequence>MDKTYNISLGGFAFMIDEVAYNILKKYLSDIKVSLRNSPGVDEIIYDVEYRMAELLREKMMGREVVNPSDVSYLVETMGQPEDFYNEEFLDDEPSTSSGGRTYTKSGIGVKKLFRDPDDKMLGGVCSGIAHYIGVDAVWVRLFLVLMPFLDFIFLGVSTGMLIFTYIILWLIIPLAKTTSDKLQMRGEPVNVDSIKDFFGNSPESIRENVKEFGNDARRVAQNSGSVIGDVLKLLVKIMAAIFIFFLFMIALTLLIAFMVAIFGIGIAGFSLNSYLPYLFEGSWEQIVAYISFALVMIIPAVVLVLIAVRLISSRYKVPRFIAFTLPILWILGVFGLIGVSVYTLTEFQRTSSITETVNIPTNANTIIVQRDDDYGDFDFDDTFQIKDGHFAVPVDDDLTLKKSTTGHAYVELKISGKGRTEARAANNLKGANYNYTVEDSLIRLDNFLFLKEGQRWRKQDVKTTLFLPEGKNVIFRNVDDVESYENGSYTWHDVDSENIYTFENNLLKCINCPGKTNLDKSNDLNSERELKIKSGEDSIIIKTNKNDTSNLIISSEADSIVD</sequence>
<dbReference type="Pfam" id="PF22744">
    <property type="entry name" value="Toast-rack_PspC-Cterm"/>
    <property type="match status" value="1"/>
</dbReference>
<dbReference type="InterPro" id="IPR054319">
    <property type="entry name" value="PspC-rel_ToastRack"/>
</dbReference>
<protein>
    <submittedName>
        <fullName evidence="10">PspC domain-containing protein</fullName>
    </submittedName>
</protein>
<feature type="transmembrane region" description="Helical" evidence="6">
    <location>
        <begin position="321"/>
        <end position="345"/>
    </location>
</feature>
<dbReference type="PANTHER" id="PTHR33885">
    <property type="entry name" value="PHAGE SHOCK PROTEIN C"/>
    <property type="match status" value="1"/>
</dbReference>
<dbReference type="AlphaFoldDB" id="A0A9X4N2V4"/>
<dbReference type="GO" id="GO:0005886">
    <property type="term" value="C:plasma membrane"/>
    <property type="evidence" value="ECO:0007669"/>
    <property type="project" value="UniProtKB-SubCell"/>
</dbReference>
<reference evidence="10" key="1">
    <citation type="submission" date="2022-07" db="EMBL/GenBank/DDBJ databases">
        <title>Description and genome-wide analysis of Profundicola chukchiensis gen. nov., sp. nov., marine bacteria isolated from bottom sediments of the Chukchi Sea.</title>
        <authorList>
            <person name="Romanenko L."/>
            <person name="Otstavnykh N."/>
            <person name="Kurilenko V."/>
            <person name="Eremeev V."/>
            <person name="Velansky P."/>
            <person name="Mikhailov V."/>
            <person name="Isaeva M."/>
        </authorList>
    </citation>
    <scope>NUCLEOTIDE SEQUENCE</scope>
    <source>
        <strain evidence="10">KMM 9713</strain>
    </source>
</reference>
<evidence type="ECO:0000256" key="4">
    <source>
        <dbReference type="ARBA" id="ARBA00022989"/>
    </source>
</evidence>
<evidence type="ECO:0000259" key="7">
    <source>
        <dbReference type="Pfam" id="PF04024"/>
    </source>
</evidence>
<feature type="transmembrane region" description="Helical" evidence="6">
    <location>
        <begin position="152"/>
        <end position="176"/>
    </location>
</feature>
<dbReference type="RefSeq" id="WP_304420454.1">
    <property type="nucleotide sequence ID" value="NZ_JANCMU010000002.1"/>
</dbReference>
<feature type="domain" description="PspC-related transmembrane region" evidence="8">
    <location>
        <begin position="210"/>
        <end position="348"/>
    </location>
</feature>
<feature type="domain" description="PspC-related ToastRack" evidence="9">
    <location>
        <begin position="396"/>
        <end position="514"/>
    </location>
</feature>
<evidence type="ECO:0000256" key="1">
    <source>
        <dbReference type="ARBA" id="ARBA00004162"/>
    </source>
</evidence>
<dbReference type="EMBL" id="JANCMU010000002">
    <property type="protein sequence ID" value="MDG4945924.1"/>
    <property type="molecule type" value="Genomic_DNA"/>
</dbReference>
<keyword evidence="5 6" id="KW-0472">Membrane</keyword>
<comment type="subcellular location">
    <subcellularLocation>
        <location evidence="1">Cell membrane</location>
        <topology evidence="1">Single-pass membrane protein</topology>
    </subcellularLocation>
</comment>
<evidence type="ECO:0000313" key="11">
    <source>
        <dbReference type="Proteomes" id="UP001152599"/>
    </source>
</evidence>
<evidence type="ECO:0000313" key="10">
    <source>
        <dbReference type="EMBL" id="MDG4945924.1"/>
    </source>
</evidence>
<feature type="transmembrane region" description="Helical" evidence="6">
    <location>
        <begin position="121"/>
        <end position="140"/>
    </location>
</feature>
<evidence type="ECO:0000256" key="6">
    <source>
        <dbReference type="SAM" id="Phobius"/>
    </source>
</evidence>
<accession>A0A9X4N2V4</accession>
<evidence type="ECO:0000259" key="9">
    <source>
        <dbReference type="Pfam" id="PF22744"/>
    </source>
</evidence>
<dbReference type="InterPro" id="IPR052027">
    <property type="entry name" value="PspC"/>
</dbReference>
<name>A0A9X4N2V4_9FLAO</name>
<dbReference type="Pfam" id="PF22571">
    <property type="entry name" value="LiaI-LiaF-TM_PspC"/>
    <property type="match status" value="1"/>
</dbReference>
<evidence type="ECO:0000256" key="3">
    <source>
        <dbReference type="ARBA" id="ARBA00022692"/>
    </source>
</evidence>
<dbReference type="InterPro" id="IPR054321">
    <property type="entry name" value="PspC-rel_TM"/>
</dbReference>
<proteinExistence type="predicted"/>
<keyword evidence="11" id="KW-1185">Reference proteome</keyword>
<gene>
    <name evidence="10" type="ORF">NMK71_05815</name>
</gene>
<comment type="caution">
    <text evidence="10">The sequence shown here is derived from an EMBL/GenBank/DDBJ whole genome shotgun (WGS) entry which is preliminary data.</text>
</comment>
<keyword evidence="3 6" id="KW-0812">Transmembrane</keyword>
<dbReference type="Proteomes" id="UP001152599">
    <property type="component" value="Unassembled WGS sequence"/>
</dbReference>
<feature type="transmembrane region" description="Helical" evidence="6">
    <location>
        <begin position="242"/>
        <end position="267"/>
    </location>
</feature>
<feature type="transmembrane region" description="Helical" evidence="6">
    <location>
        <begin position="287"/>
        <end position="309"/>
    </location>
</feature>
<dbReference type="PANTHER" id="PTHR33885:SF3">
    <property type="entry name" value="PHAGE SHOCK PROTEIN C"/>
    <property type="match status" value="1"/>
</dbReference>
<evidence type="ECO:0000256" key="5">
    <source>
        <dbReference type="ARBA" id="ARBA00023136"/>
    </source>
</evidence>